<accession>A0ABW6AQR2</accession>
<dbReference type="SUPFAM" id="SSF47598">
    <property type="entry name" value="Ribbon-helix-helix"/>
    <property type="match status" value="1"/>
</dbReference>
<dbReference type="RefSeq" id="WP_381508255.1">
    <property type="nucleotide sequence ID" value="NZ_JBHUOM010000044.1"/>
</dbReference>
<comment type="caution">
    <text evidence="1">The sequence shown here is derived from an EMBL/GenBank/DDBJ whole genome shotgun (WGS) entry which is preliminary data.</text>
</comment>
<name>A0ABW6AQR2_9BACT</name>
<dbReference type="InterPro" id="IPR013321">
    <property type="entry name" value="Arc_rbn_hlx_hlx"/>
</dbReference>
<protein>
    <recommendedName>
        <fullName evidence="3">Chromosome partitioning protein ParB</fullName>
    </recommendedName>
</protein>
<sequence>MIKKDTGLKSTLSSLGPKVPVKRTEIDVEKTDAATKNIHSVKKAGKTYRQTVDLSEETFKKFKIKLISEGKTMQQALSELVEGYVTQ</sequence>
<dbReference type="Proteomes" id="UP001597512">
    <property type="component" value="Unassembled WGS sequence"/>
</dbReference>
<reference evidence="2" key="1">
    <citation type="journal article" date="2019" name="Int. J. Syst. Evol. Microbiol.">
        <title>The Global Catalogue of Microorganisms (GCM) 10K type strain sequencing project: providing services to taxonomists for standard genome sequencing and annotation.</title>
        <authorList>
            <consortium name="The Broad Institute Genomics Platform"/>
            <consortium name="The Broad Institute Genome Sequencing Center for Infectious Disease"/>
            <person name="Wu L."/>
            <person name="Ma J."/>
        </authorList>
    </citation>
    <scope>NUCLEOTIDE SEQUENCE [LARGE SCALE GENOMIC DNA]</scope>
    <source>
        <strain evidence="2">KCTC 52490</strain>
    </source>
</reference>
<dbReference type="Gene3D" id="1.10.1220.10">
    <property type="entry name" value="Met repressor-like"/>
    <property type="match status" value="1"/>
</dbReference>
<dbReference type="InterPro" id="IPR010985">
    <property type="entry name" value="Ribbon_hlx_hlx"/>
</dbReference>
<keyword evidence="2" id="KW-1185">Reference proteome</keyword>
<proteinExistence type="predicted"/>
<organism evidence="1 2">
    <name type="scientific">Spirosoma flavum</name>
    <dbReference type="NCBI Taxonomy" id="2048557"/>
    <lineage>
        <taxon>Bacteria</taxon>
        <taxon>Pseudomonadati</taxon>
        <taxon>Bacteroidota</taxon>
        <taxon>Cytophagia</taxon>
        <taxon>Cytophagales</taxon>
        <taxon>Cytophagaceae</taxon>
        <taxon>Spirosoma</taxon>
    </lineage>
</organism>
<evidence type="ECO:0000313" key="1">
    <source>
        <dbReference type="EMBL" id="MFD2937821.1"/>
    </source>
</evidence>
<evidence type="ECO:0000313" key="2">
    <source>
        <dbReference type="Proteomes" id="UP001597512"/>
    </source>
</evidence>
<dbReference type="EMBL" id="JBHUOM010000044">
    <property type="protein sequence ID" value="MFD2937821.1"/>
    <property type="molecule type" value="Genomic_DNA"/>
</dbReference>
<gene>
    <name evidence="1" type="ORF">ACFS25_28900</name>
</gene>
<evidence type="ECO:0008006" key="3">
    <source>
        <dbReference type="Google" id="ProtNLM"/>
    </source>
</evidence>